<name>A0A0K2L9R1_9LACO</name>
<gene>
    <name evidence="2" type="ORF">JP39_00780</name>
</gene>
<sequence>MLRKEKNAFLFVFSFLLIVGLFWGQTTTVKAYYDSDAMKYTPSGLELNNLINPTSSLFVNGKNNGKYVPTIISDNNGNYSILKLNGSTADSVTSVWSNLDADNYIDITKKQDLSFWIYLGDSSTNVDGMAFVLQNDSRGTDAISSDGSGIVGGQTLGVWGVNSNANKTADSIANSAIKNSWALEFDDHRDGNDSSGKTETMGSSYDTYDLEANRSMSDQHTGWNYPGLASSYKPIPSTNGIFQLVHNNPETLYLNGLGHPQWGWHHVMINYTPPATKGGIAKLDYSFNTKSADKHENNLSTYETTGQNLIYHSVDLDTSQFHLDDSNKLRFGFTSSEGNMKPGSMWVVFESIPSIVQAQSTAYVVDDTSKSRVDTDTGDANPSYVEDEDKALPITTEAHPGDDLKFKYGIKYEGGKQAATDIKSTLNIPSNVTFNSDVIGKVTYVSADGTKTEHVDLTKANNVSTDGSTLTYNVETLDNAKGADWTAVKIELDGTASDIPSGSTSLKVPFSHVNFTGTNYKSDAQTDAFKIVEPEATLDITKDAPDPQDIFQTGTANLNGHLTFKKGGTVTPITNSEDYDLHYSINGGADVLGHATSDDASKFSIPIDGSELKVGENDITVQAVYTNYKSSSGTIETVGSKKIHYTVNVNETGLVATATNTDKITTLNDKLVPLPTITLKHNDGSGLEDGNDQVDYTISNPNKNNGQPISFSDTPYPSLSEGTGGGNRQYNLSISNSNGLSVGENTVTVKFTDPGKHVSNVLTFVIDVEDTKPVLTYGDKNNGEMTVVASEDGDITFPMNIAYENGEKFKPSDMKFTAKVDTNSPITVDSIKSNTPQSTYYF</sequence>
<evidence type="ECO:0000313" key="2">
    <source>
        <dbReference type="EMBL" id="ALB28026.1"/>
    </source>
</evidence>
<dbReference type="OrthoDB" id="2306834at2"/>
<accession>A0A0K2L9R1</accession>
<evidence type="ECO:0000256" key="1">
    <source>
        <dbReference type="SAM" id="MobiDB-lite"/>
    </source>
</evidence>
<reference evidence="2 3" key="1">
    <citation type="submission" date="2015-08" db="EMBL/GenBank/DDBJ databases">
        <title>Genomic sequence of Lactobacillus heilongjiangensis DSM 28069, isolated from Chinese traditional pickle.</title>
        <authorList>
            <person name="Jiang X."/>
            <person name="Zheng B."/>
            <person name="Cheng H."/>
        </authorList>
    </citation>
    <scope>NUCLEOTIDE SEQUENCE [LARGE SCALE GENOMIC DNA]</scope>
    <source>
        <strain evidence="2 3">DSM 28069</strain>
    </source>
</reference>
<dbReference type="STRING" id="1074467.JP39_00780"/>
<keyword evidence="3" id="KW-1185">Reference proteome</keyword>
<proteinExistence type="predicted"/>
<evidence type="ECO:0000313" key="3">
    <source>
        <dbReference type="Proteomes" id="UP000061546"/>
    </source>
</evidence>
<dbReference type="AlphaFoldDB" id="A0A0K2L9R1"/>
<dbReference type="Gene3D" id="2.60.120.200">
    <property type="match status" value="1"/>
</dbReference>
<dbReference type="RefSeq" id="WP_041501000.1">
    <property type="nucleotide sequence ID" value="NZ_BJDV01000009.1"/>
</dbReference>
<dbReference type="Proteomes" id="UP000061546">
    <property type="component" value="Chromosome"/>
</dbReference>
<organism evidence="2 3">
    <name type="scientific">Companilactobacillus heilongjiangensis</name>
    <dbReference type="NCBI Taxonomy" id="1074467"/>
    <lineage>
        <taxon>Bacteria</taxon>
        <taxon>Bacillati</taxon>
        <taxon>Bacillota</taxon>
        <taxon>Bacilli</taxon>
        <taxon>Lactobacillales</taxon>
        <taxon>Lactobacillaceae</taxon>
        <taxon>Companilactobacillus</taxon>
    </lineage>
</organism>
<dbReference type="EMBL" id="CP012559">
    <property type="protein sequence ID" value="ALB28026.1"/>
    <property type="molecule type" value="Genomic_DNA"/>
</dbReference>
<protein>
    <submittedName>
        <fullName evidence="2">Uncharacterized protein</fullName>
    </submittedName>
</protein>
<feature type="region of interest" description="Disordered" evidence="1">
    <location>
        <begin position="683"/>
        <end position="728"/>
    </location>
</feature>
<dbReference type="KEGG" id="lhi:JP39_00780"/>
<feature type="compositionally biased region" description="Polar residues" evidence="1">
    <location>
        <begin position="694"/>
        <end position="721"/>
    </location>
</feature>